<dbReference type="GO" id="GO:0005737">
    <property type="term" value="C:cytoplasm"/>
    <property type="evidence" value="ECO:0007669"/>
    <property type="project" value="UniProtKB-SubCell"/>
</dbReference>
<dbReference type="AlphaFoldDB" id="A0A2N9ERV9"/>
<evidence type="ECO:0000256" key="3">
    <source>
        <dbReference type="ARBA" id="ARBA00022722"/>
    </source>
</evidence>
<evidence type="ECO:0000313" key="6">
    <source>
        <dbReference type="EMBL" id="SPC77592.1"/>
    </source>
</evidence>
<dbReference type="EMBL" id="OIVN01000280">
    <property type="protein sequence ID" value="SPC77592.1"/>
    <property type="molecule type" value="Genomic_DNA"/>
</dbReference>
<dbReference type="GO" id="GO:0006281">
    <property type="term" value="P:DNA repair"/>
    <property type="evidence" value="ECO:0007669"/>
    <property type="project" value="InterPro"/>
</dbReference>
<evidence type="ECO:0000256" key="5">
    <source>
        <dbReference type="ARBA" id="ARBA00022801"/>
    </source>
</evidence>
<evidence type="ECO:0000256" key="1">
    <source>
        <dbReference type="ARBA" id="ARBA00004496"/>
    </source>
</evidence>
<evidence type="ECO:0000256" key="2">
    <source>
        <dbReference type="ARBA" id="ARBA00022490"/>
    </source>
</evidence>
<gene>
    <name evidence="6" type="ORF">FSB_LOCUS5474</name>
</gene>
<dbReference type="Pfam" id="PF04493">
    <property type="entry name" value="Endonuclease_5"/>
    <property type="match status" value="3"/>
</dbReference>
<keyword evidence="2" id="KW-0963">Cytoplasm</keyword>
<keyword evidence="3" id="KW-0540">Nuclease</keyword>
<protein>
    <recommendedName>
        <fullName evidence="7">Endonuclease V</fullName>
    </recommendedName>
</protein>
<keyword evidence="4" id="KW-0255">Endonuclease</keyword>
<keyword evidence="5" id="KW-0378">Hydrolase</keyword>
<organism evidence="6">
    <name type="scientific">Fagus sylvatica</name>
    <name type="common">Beechnut</name>
    <dbReference type="NCBI Taxonomy" id="28930"/>
    <lineage>
        <taxon>Eukaryota</taxon>
        <taxon>Viridiplantae</taxon>
        <taxon>Streptophyta</taxon>
        <taxon>Embryophyta</taxon>
        <taxon>Tracheophyta</taxon>
        <taxon>Spermatophyta</taxon>
        <taxon>Magnoliopsida</taxon>
        <taxon>eudicotyledons</taxon>
        <taxon>Gunneridae</taxon>
        <taxon>Pentapetalae</taxon>
        <taxon>rosids</taxon>
        <taxon>fabids</taxon>
        <taxon>Fagales</taxon>
        <taxon>Fagaceae</taxon>
        <taxon>Fagus</taxon>
    </lineage>
</organism>
<comment type="subcellular location">
    <subcellularLocation>
        <location evidence="1">Cytoplasm</location>
    </subcellularLocation>
</comment>
<accession>A0A2N9ERV9</accession>
<evidence type="ECO:0008006" key="7">
    <source>
        <dbReference type="Google" id="ProtNLM"/>
    </source>
</evidence>
<dbReference type="CDD" id="cd06559">
    <property type="entry name" value="Endonuclease_V"/>
    <property type="match status" value="1"/>
</dbReference>
<sequence>MLKGRLIAEDDFTWKLATSKEKEEEVEVLRYVGGVDISFSKEDPSFACGTLVVLDTQDLQVVYDDFSLVTLCVPYVPGFLAFREAPVLLELLERMKNNSSPFYPQMGVLYPKYEFRIIYDAASKFEAKVDTVLKNKIWVWKPARCEEFVSIQSQLGLIKMKIRCSGLLTNQEAIMGLCLVSDVESNWQELMAWSIVHLKGKGLKTTIWKGVPFELELIGTLLTILLMVDGNGILHPQGFGLACHLGVLADLPTIGIGKNLHHVDGLTYSGVRQLLEAKENCTEDFITLTGCSRKIWGVERVPNASFATMDLMCFIADIKEERSVLLPSIALLHAMRSTKGSLKPIFISVGHRVSLDTAITIAKMTCKYRVPEPVRQSLVMVHYLFKELVSNQVIIGGLLLAQQLEKLHGA</sequence>
<dbReference type="GO" id="GO:0005730">
    <property type="term" value="C:nucleolus"/>
    <property type="evidence" value="ECO:0007669"/>
    <property type="project" value="TreeGrafter"/>
</dbReference>
<proteinExistence type="predicted"/>
<dbReference type="PANTHER" id="PTHR28511">
    <property type="entry name" value="ENDONUCLEASE V"/>
    <property type="match status" value="1"/>
</dbReference>
<dbReference type="GO" id="GO:0016891">
    <property type="term" value="F:RNA endonuclease activity producing 5'-phosphomonoesters, hydrolytic mechanism"/>
    <property type="evidence" value="ECO:0007669"/>
    <property type="project" value="TreeGrafter"/>
</dbReference>
<dbReference type="InterPro" id="IPR007581">
    <property type="entry name" value="Endonuclease-V"/>
</dbReference>
<dbReference type="GO" id="GO:0003727">
    <property type="term" value="F:single-stranded RNA binding"/>
    <property type="evidence" value="ECO:0007669"/>
    <property type="project" value="TreeGrafter"/>
</dbReference>
<reference evidence="6" key="1">
    <citation type="submission" date="2018-02" db="EMBL/GenBank/DDBJ databases">
        <authorList>
            <person name="Cohen D.B."/>
            <person name="Kent A.D."/>
        </authorList>
    </citation>
    <scope>NUCLEOTIDE SEQUENCE</scope>
</reference>
<dbReference type="PANTHER" id="PTHR28511:SF1">
    <property type="entry name" value="ENDONUCLEASE V"/>
    <property type="match status" value="1"/>
</dbReference>
<dbReference type="Gene3D" id="3.30.2170.10">
    <property type="entry name" value="archaeoglobus fulgidus dsm 4304 superfamily"/>
    <property type="match status" value="2"/>
</dbReference>
<name>A0A2N9ERV9_FAGSY</name>
<evidence type="ECO:0000256" key="4">
    <source>
        <dbReference type="ARBA" id="ARBA00022759"/>
    </source>
</evidence>